<dbReference type="SUPFAM" id="SSF56784">
    <property type="entry name" value="HAD-like"/>
    <property type="match status" value="1"/>
</dbReference>
<dbReference type="Gene3D" id="3.30.70.260">
    <property type="match status" value="2"/>
</dbReference>
<evidence type="ECO:0000256" key="8">
    <source>
        <dbReference type="ARBA" id="ARBA00022842"/>
    </source>
</evidence>
<dbReference type="Pfam" id="PF12710">
    <property type="entry name" value="HAD"/>
    <property type="match status" value="1"/>
</dbReference>
<evidence type="ECO:0000256" key="9">
    <source>
        <dbReference type="ARBA" id="ARBA00023299"/>
    </source>
</evidence>
<evidence type="ECO:0000256" key="3">
    <source>
        <dbReference type="ARBA" id="ARBA00009184"/>
    </source>
</evidence>
<reference evidence="15" key="1">
    <citation type="journal article" date="2019" name="Int. J. Syst. Evol. Microbiol.">
        <title>The Global Catalogue of Microorganisms (GCM) 10K type strain sequencing project: providing services to taxonomists for standard genome sequencing and annotation.</title>
        <authorList>
            <consortium name="The Broad Institute Genomics Platform"/>
            <consortium name="The Broad Institute Genome Sequencing Center for Infectious Disease"/>
            <person name="Wu L."/>
            <person name="Ma J."/>
        </authorList>
    </citation>
    <scope>NUCLEOTIDE SEQUENCE [LARGE SCALE GENOMIC DNA]</scope>
    <source>
        <strain evidence="15">CGMCC 4.7643</strain>
    </source>
</reference>
<evidence type="ECO:0000313" key="15">
    <source>
        <dbReference type="Proteomes" id="UP001597419"/>
    </source>
</evidence>
<name>A0ABW5GLZ0_9PSEU</name>
<dbReference type="InterPro" id="IPR004469">
    <property type="entry name" value="PSP"/>
</dbReference>
<protein>
    <recommendedName>
        <fullName evidence="4">phosphoserine phosphatase</fullName>
        <ecNumber evidence="4">3.1.3.3</ecNumber>
    </recommendedName>
    <alternativeName>
        <fullName evidence="10">O-phosphoserine phosphohydrolase</fullName>
    </alternativeName>
</protein>
<evidence type="ECO:0000256" key="5">
    <source>
        <dbReference type="ARBA" id="ARBA00022605"/>
    </source>
</evidence>
<evidence type="ECO:0000256" key="4">
    <source>
        <dbReference type="ARBA" id="ARBA00012640"/>
    </source>
</evidence>
<dbReference type="PANTHER" id="PTHR43344">
    <property type="entry name" value="PHOSPHOSERINE PHOSPHATASE"/>
    <property type="match status" value="1"/>
</dbReference>
<comment type="caution">
    <text evidence="14">The sequence shown here is derived from an EMBL/GenBank/DDBJ whole genome shotgun (WGS) entry which is preliminary data.</text>
</comment>
<evidence type="ECO:0000256" key="2">
    <source>
        <dbReference type="ARBA" id="ARBA00005135"/>
    </source>
</evidence>
<dbReference type="EC" id="3.1.3.3" evidence="4"/>
<dbReference type="InterPro" id="IPR002912">
    <property type="entry name" value="ACT_dom"/>
</dbReference>
<dbReference type="Proteomes" id="UP001597419">
    <property type="component" value="Unassembled WGS sequence"/>
</dbReference>
<gene>
    <name evidence="14" type="primary">serB</name>
    <name evidence="14" type="ORF">ACFSYJ_25030</name>
</gene>
<dbReference type="SFLD" id="SFLDG01137">
    <property type="entry name" value="C1.6.1:_Phosphoserine_Phosphat"/>
    <property type="match status" value="1"/>
</dbReference>
<dbReference type="SFLD" id="SFLDG01136">
    <property type="entry name" value="C1.6:_Phosphoserine_Phosphatas"/>
    <property type="match status" value="1"/>
</dbReference>
<keyword evidence="9" id="KW-0718">Serine biosynthesis</keyword>
<keyword evidence="8" id="KW-0460">Magnesium</keyword>
<dbReference type="InterPro" id="IPR045865">
    <property type="entry name" value="ACT-like_dom_sf"/>
</dbReference>
<organism evidence="14 15">
    <name type="scientific">Amycolatopsis samaneae</name>
    <dbReference type="NCBI Taxonomy" id="664691"/>
    <lineage>
        <taxon>Bacteria</taxon>
        <taxon>Bacillati</taxon>
        <taxon>Actinomycetota</taxon>
        <taxon>Actinomycetes</taxon>
        <taxon>Pseudonocardiales</taxon>
        <taxon>Pseudonocardiaceae</taxon>
        <taxon>Amycolatopsis</taxon>
    </lineage>
</organism>
<dbReference type="PROSITE" id="PS51671">
    <property type="entry name" value="ACT"/>
    <property type="match status" value="1"/>
</dbReference>
<dbReference type="SFLD" id="SFLDS00003">
    <property type="entry name" value="Haloacid_Dehalogenase"/>
    <property type="match status" value="1"/>
</dbReference>
<keyword evidence="7 14" id="KW-0378">Hydrolase</keyword>
<dbReference type="CDD" id="cd04870">
    <property type="entry name" value="ACT_PSP_1"/>
    <property type="match status" value="1"/>
</dbReference>
<dbReference type="Gene3D" id="3.40.50.1000">
    <property type="entry name" value="HAD superfamily/HAD-like"/>
    <property type="match status" value="1"/>
</dbReference>
<dbReference type="CDD" id="cd07500">
    <property type="entry name" value="HAD_PSP"/>
    <property type="match status" value="1"/>
</dbReference>
<evidence type="ECO:0000256" key="10">
    <source>
        <dbReference type="ARBA" id="ARBA00031693"/>
    </source>
</evidence>
<dbReference type="InterPro" id="IPR023214">
    <property type="entry name" value="HAD_sf"/>
</dbReference>
<dbReference type="SFLD" id="SFLDF00029">
    <property type="entry name" value="phosphoserine_phosphatase"/>
    <property type="match status" value="1"/>
</dbReference>
<evidence type="ECO:0000256" key="6">
    <source>
        <dbReference type="ARBA" id="ARBA00022723"/>
    </source>
</evidence>
<comment type="catalytic activity">
    <reaction evidence="12">
        <text>O-phospho-D-serine + H2O = D-serine + phosphate</text>
        <dbReference type="Rhea" id="RHEA:24873"/>
        <dbReference type="ChEBI" id="CHEBI:15377"/>
        <dbReference type="ChEBI" id="CHEBI:35247"/>
        <dbReference type="ChEBI" id="CHEBI:43474"/>
        <dbReference type="ChEBI" id="CHEBI:58680"/>
        <dbReference type="EC" id="3.1.3.3"/>
    </reaction>
</comment>
<comment type="cofactor">
    <cofactor evidence="1">
        <name>Mg(2+)</name>
        <dbReference type="ChEBI" id="CHEBI:18420"/>
    </cofactor>
</comment>
<evidence type="ECO:0000256" key="1">
    <source>
        <dbReference type="ARBA" id="ARBA00001946"/>
    </source>
</evidence>
<dbReference type="Pfam" id="PF13740">
    <property type="entry name" value="ACT_6"/>
    <property type="match status" value="1"/>
</dbReference>
<dbReference type="EMBL" id="JBHUKU010000014">
    <property type="protein sequence ID" value="MFD2461896.1"/>
    <property type="molecule type" value="Genomic_DNA"/>
</dbReference>
<dbReference type="GO" id="GO:0016787">
    <property type="term" value="F:hydrolase activity"/>
    <property type="evidence" value="ECO:0007669"/>
    <property type="project" value="UniProtKB-KW"/>
</dbReference>
<dbReference type="NCBIfam" id="TIGR01488">
    <property type="entry name" value="HAD-SF-IB"/>
    <property type="match status" value="1"/>
</dbReference>
<dbReference type="Pfam" id="PF21086">
    <property type="entry name" value="ACT_PSP_2"/>
    <property type="match status" value="1"/>
</dbReference>
<comment type="catalytic activity">
    <reaction evidence="11">
        <text>O-phospho-L-serine + H2O = L-serine + phosphate</text>
        <dbReference type="Rhea" id="RHEA:21208"/>
        <dbReference type="ChEBI" id="CHEBI:15377"/>
        <dbReference type="ChEBI" id="CHEBI:33384"/>
        <dbReference type="ChEBI" id="CHEBI:43474"/>
        <dbReference type="ChEBI" id="CHEBI:57524"/>
        <dbReference type="EC" id="3.1.3.3"/>
    </reaction>
</comment>
<dbReference type="PANTHER" id="PTHR43344:SF2">
    <property type="entry name" value="PHOSPHOSERINE PHOSPHATASE"/>
    <property type="match status" value="1"/>
</dbReference>
<keyword evidence="15" id="KW-1185">Reference proteome</keyword>
<dbReference type="InterPro" id="IPR049148">
    <property type="entry name" value="PSP_ACT"/>
</dbReference>
<dbReference type="RefSeq" id="WP_345390972.1">
    <property type="nucleotide sequence ID" value="NZ_BAABHG010000004.1"/>
</dbReference>
<comment type="pathway">
    <text evidence="2">Amino-acid biosynthesis; L-serine biosynthesis; L-serine from 3-phospho-D-glycerate: step 3/3.</text>
</comment>
<keyword evidence="5" id="KW-0028">Amino-acid biosynthesis</keyword>
<sequence length="409" mass="43335">MTQTPVLITTTGPDKPGVSSVLFAVLTRHDVDVLDVEQVVIRGQLVLGVLAGVYRDPEGLQESVEQAMATVGMQVDVRIGSAIGEDPFALGRRDSSHVLVVLGRPVTARAFSEVARRLASVGANIDSIRSVADYPVTGLELYVSVAEDSESADAELRSVLADAASRAGIDVAVERAGITRRAKRLVVFDVDSTLIQGEVIEMLGAFAGVEPQVREITEAAMRGELNFTESLERRVSLLAGLPESVLDEVANSLELTPGARTTVRTLKRMGFRCGVVSGGFTRVIDRLVDDLGLDFAAANELEVVDGRLTGRVVGEVVDRAGKATALRRFAEEYEIPLGQCVAVGDGANDIDMLSAAGMGVAFNAKPALREVADTALSHPYLDAVLFVLGVTRAEVEAADAADGLEPERV</sequence>
<dbReference type="SUPFAM" id="SSF55021">
    <property type="entry name" value="ACT-like"/>
    <property type="match status" value="1"/>
</dbReference>
<evidence type="ECO:0000259" key="13">
    <source>
        <dbReference type="PROSITE" id="PS51671"/>
    </source>
</evidence>
<feature type="domain" description="ACT" evidence="13">
    <location>
        <begin position="7"/>
        <end position="82"/>
    </location>
</feature>
<keyword evidence="6" id="KW-0479">Metal-binding</keyword>
<dbReference type="InterPro" id="IPR050582">
    <property type="entry name" value="HAD-like_SerB"/>
</dbReference>
<proteinExistence type="inferred from homology"/>
<dbReference type="NCBIfam" id="TIGR00338">
    <property type="entry name" value="serB"/>
    <property type="match status" value="1"/>
</dbReference>
<comment type="similarity">
    <text evidence="3">Belongs to the HAD-like hydrolase superfamily. SerB family.</text>
</comment>
<evidence type="ECO:0000256" key="11">
    <source>
        <dbReference type="ARBA" id="ARBA00048138"/>
    </source>
</evidence>
<accession>A0ABW5GLZ0</accession>
<dbReference type="InterPro" id="IPR036412">
    <property type="entry name" value="HAD-like_sf"/>
</dbReference>
<evidence type="ECO:0000256" key="12">
    <source>
        <dbReference type="ARBA" id="ARBA00048523"/>
    </source>
</evidence>
<evidence type="ECO:0000256" key="7">
    <source>
        <dbReference type="ARBA" id="ARBA00022801"/>
    </source>
</evidence>
<evidence type="ECO:0000313" key="14">
    <source>
        <dbReference type="EMBL" id="MFD2461896.1"/>
    </source>
</evidence>